<keyword evidence="4" id="KW-1185">Reference proteome</keyword>
<dbReference type="GO" id="GO:0000981">
    <property type="term" value="F:DNA-binding transcription factor activity, RNA polymerase II-specific"/>
    <property type="evidence" value="ECO:0007669"/>
    <property type="project" value="UniProtKB-ARBA"/>
</dbReference>
<dbReference type="InterPro" id="IPR036887">
    <property type="entry name" value="HTH_APSES_sf"/>
</dbReference>
<sequence length="788" mass="84431">MVAAARTWSTDKRGSPSFHQENPVGRHTITTLHTYLKPSRYYCARPGPRRSIPRVNATASIQAQALVSQPKTNLSHSQRQGLLSPDTDSLDAAHCIDGDAVLCVVLFVALMGYRVRIRLLAFRFRWSSHSRVSEQATAPVRCSLQCCHPTVAPSRLVAMWKMLGCRSSPLAAAQHDRDCMAPASSGPYSAMLHPLLRNETLIAGLRASVYRSATLLISFLRTVSSTDVEMTTSRAVDDASVHQNNLERSETELNVGAAAALLAGAPDSADVLSNIIALMSSEQLSTSTGSATGDTPILDNTHQQIKNVGLEGVAYAAELLLKLKNPDDPTCANMPMSNLNDGTFQAGAGIARKRGLPYSRTDAEMNQAALNGSGGNFYISAPHPARLFPTAMHEFRKGKYATTGGDRGFMTGKYKANVVVVPRPLKLTSLTSLFGRVKVFEYDVRGHTMMIDVDTSFVRFTSITQALGKNKVNFGRLVRTCPALDPHITKLKGGYLSIQGTWLPYDLAKELSRRIAWEIRDHLVPLFGYDFPSTCLRPDSEGFGQLAIGMSQKRARKRHNNGGPHQTSCYGPSLPISVVGGQTVEHAPSSKSGLVQPSYGSSQPATFHYSKGYGMEGRQWYGQDYLAPNNLEGMMWPSSDGSTGLQVPLAAPSGACTSPSLTGLGPGSGSPILSSPPSSNASSSSSGQTYAPNYMLMVPPTVPSHSMGGEPSVSHTEGSASTEDTRSYGGLAGHGYPTTYTDANTQLSAWSEPAHSTYVKSSPTPPPPAPHGGSSFAFDSWQQSTPSS</sequence>
<accession>R9PJV5</accession>
<proteinExistence type="predicted"/>
<dbReference type="GO" id="GO:0030907">
    <property type="term" value="C:MBF transcription complex"/>
    <property type="evidence" value="ECO:0007669"/>
    <property type="project" value="TreeGrafter"/>
</dbReference>
<dbReference type="Gene3D" id="3.10.260.10">
    <property type="entry name" value="Transcription regulator HTH, APSES-type DNA-binding domain"/>
    <property type="match status" value="1"/>
</dbReference>
<dbReference type="HOGENOM" id="CLU_356063_0_0_1"/>
<evidence type="ECO:0000313" key="4">
    <source>
        <dbReference type="Proteomes" id="UP000014071"/>
    </source>
</evidence>
<dbReference type="AlphaFoldDB" id="R9PJV5"/>
<name>R9PJV5_PSEHS</name>
<dbReference type="InterPro" id="IPR003163">
    <property type="entry name" value="Tscrpt_reg_HTH_APSES-type"/>
</dbReference>
<feature type="region of interest" description="Disordered" evidence="1">
    <location>
        <begin position="658"/>
        <end position="788"/>
    </location>
</feature>
<dbReference type="GO" id="GO:0033309">
    <property type="term" value="C:SBF transcription complex"/>
    <property type="evidence" value="ECO:0007669"/>
    <property type="project" value="TreeGrafter"/>
</dbReference>
<dbReference type="RefSeq" id="XP_012191952.1">
    <property type="nucleotide sequence ID" value="XM_012336562.1"/>
</dbReference>
<dbReference type="eggNOG" id="ENOG502S1IW">
    <property type="taxonomic scope" value="Eukaryota"/>
</dbReference>
<evidence type="ECO:0000256" key="1">
    <source>
        <dbReference type="SAM" id="MobiDB-lite"/>
    </source>
</evidence>
<dbReference type="GeneID" id="24111231"/>
<dbReference type="SUPFAM" id="SSF54616">
    <property type="entry name" value="DNA-binding domain of Mlu1-box binding protein MBP1"/>
    <property type="match status" value="1"/>
</dbReference>
<gene>
    <name evidence="3" type="ORF">PHSY_005958</name>
</gene>
<feature type="compositionally biased region" description="Polar residues" evidence="1">
    <location>
        <begin position="713"/>
        <end position="722"/>
    </location>
</feature>
<feature type="compositionally biased region" description="Polar residues" evidence="1">
    <location>
        <begin position="738"/>
        <end position="749"/>
    </location>
</feature>
<dbReference type="InterPro" id="IPR051642">
    <property type="entry name" value="SWI6-like"/>
</dbReference>
<dbReference type="PANTHER" id="PTHR43828">
    <property type="entry name" value="ASPARAGINASE"/>
    <property type="match status" value="1"/>
</dbReference>
<feature type="compositionally biased region" description="Low complexity" evidence="1">
    <location>
        <begin position="658"/>
        <end position="687"/>
    </location>
</feature>
<dbReference type="EMBL" id="DF238820">
    <property type="protein sequence ID" value="GAC98365.1"/>
    <property type="molecule type" value="Genomic_DNA"/>
</dbReference>
<dbReference type="STRING" id="1305764.R9PJV5"/>
<dbReference type="PROSITE" id="PS51299">
    <property type="entry name" value="HTH_APSES"/>
    <property type="match status" value="1"/>
</dbReference>
<evidence type="ECO:0000313" key="3">
    <source>
        <dbReference type="EMBL" id="GAC98365.1"/>
    </source>
</evidence>
<evidence type="ECO:0000259" key="2">
    <source>
        <dbReference type="PROSITE" id="PS51299"/>
    </source>
</evidence>
<protein>
    <submittedName>
        <fullName evidence="3">Transcription factor</fullName>
    </submittedName>
</protein>
<dbReference type="GO" id="GO:0003677">
    <property type="term" value="F:DNA binding"/>
    <property type="evidence" value="ECO:0007669"/>
    <property type="project" value="InterPro"/>
</dbReference>
<dbReference type="Proteomes" id="UP000014071">
    <property type="component" value="Unassembled WGS sequence"/>
</dbReference>
<dbReference type="OrthoDB" id="5562739at2759"/>
<feature type="domain" description="HTH APSES-type" evidence="2">
    <location>
        <begin position="426"/>
        <end position="538"/>
    </location>
</feature>
<dbReference type="PANTHER" id="PTHR43828:SF5">
    <property type="entry name" value="TRANSCRIPTIONAL REPRESSOR XBP1"/>
    <property type="match status" value="1"/>
</dbReference>
<feature type="region of interest" description="Disordered" evidence="1">
    <location>
        <begin position="1"/>
        <end position="23"/>
    </location>
</feature>
<organism evidence="3 4">
    <name type="scientific">Pseudozyma hubeiensis (strain SY62)</name>
    <name type="common">Yeast</name>
    <dbReference type="NCBI Taxonomy" id="1305764"/>
    <lineage>
        <taxon>Eukaryota</taxon>
        <taxon>Fungi</taxon>
        <taxon>Dikarya</taxon>
        <taxon>Basidiomycota</taxon>
        <taxon>Ustilaginomycotina</taxon>
        <taxon>Ustilaginomycetes</taxon>
        <taxon>Ustilaginales</taxon>
        <taxon>Ustilaginaceae</taxon>
        <taxon>Pseudozyma</taxon>
    </lineage>
</organism>
<reference evidence="4" key="1">
    <citation type="journal article" date="2013" name="Genome Announc.">
        <title>Draft genome sequence of the basidiomycetous yeast-like fungus Pseudozyma hubeiensis SY62, which produces an abundant amount of the biosurfactant mannosylerythritol lipids.</title>
        <authorList>
            <person name="Konishi M."/>
            <person name="Hatada Y."/>
            <person name="Horiuchi J."/>
        </authorList>
    </citation>
    <scope>NUCLEOTIDE SEQUENCE [LARGE SCALE GENOMIC DNA]</scope>
    <source>
        <strain evidence="4">SY62</strain>
    </source>
</reference>